<keyword evidence="9" id="KW-1185">Reference proteome</keyword>
<evidence type="ECO:0000259" key="7">
    <source>
        <dbReference type="PROSITE" id="PS50949"/>
    </source>
</evidence>
<evidence type="ECO:0000313" key="9">
    <source>
        <dbReference type="Proteomes" id="UP001589748"/>
    </source>
</evidence>
<feature type="compositionally biased region" description="Low complexity" evidence="6">
    <location>
        <begin position="114"/>
        <end position="126"/>
    </location>
</feature>
<dbReference type="SUPFAM" id="SSF53383">
    <property type="entry name" value="PLP-dependent transferases"/>
    <property type="match status" value="1"/>
</dbReference>
<feature type="compositionally biased region" description="Pro residues" evidence="6">
    <location>
        <begin position="92"/>
        <end position="104"/>
    </location>
</feature>
<evidence type="ECO:0000256" key="4">
    <source>
        <dbReference type="ARBA" id="ARBA00023125"/>
    </source>
</evidence>
<keyword evidence="4" id="KW-0238">DNA-binding</keyword>
<dbReference type="InterPro" id="IPR015424">
    <property type="entry name" value="PyrdxlP-dep_Trfase"/>
</dbReference>
<evidence type="ECO:0000256" key="1">
    <source>
        <dbReference type="ARBA" id="ARBA00005384"/>
    </source>
</evidence>
<dbReference type="InterPro" id="IPR015421">
    <property type="entry name" value="PyrdxlP-dep_Trfase_major"/>
</dbReference>
<dbReference type="InterPro" id="IPR051446">
    <property type="entry name" value="HTH_trans_reg/aminotransferase"/>
</dbReference>
<dbReference type="GO" id="GO:0008483">
    <property type="term" value="F:transaminase activity"/>
    <property type="evidence" value="ECO:0007669"/>
    <property type="project" value="UniProtKB-KW"/>
</dbReference>
<dbReference type="SUPFAM" id="SSF46785">
    <property type="entry name" value="Winged helix' DNA-binding domain"/>
    <property type="match status" value="1"/>
</dbReference>
<protein>
    <submittedName>
        <fullName evidence="8">PLP-dependent aminotransferase family protein</fullName>
    </submittedName>
</protein>
<gene>
    <name evidence="8" type="ORF">ACFFVI_13080</name>
</gene>
<dbReference type="SMART" id="SM00345">
    <property type="entry name" value="HTH_GNTR"/>
    <property type="match status" value="1"/>
</dbReference>
<dbReference type="InterPro" id="IPR000524">
    <property type="entry name" value="Tscrpt_reg_HTH_GntR"/>
</dbReference>
<keyword evidence="8" id="KW-0808">Transferase</keyword>
<organism evidence="8 9">
    <name type="scientific">Kineococcus gynurae</name>
    <dbReference type="NCBI Taxonomy" id="452979"/>
    <lineage>
        <taxon>Bacteria</taxon>
        <taxon>Bacillati</taxon>
        <taxon>Actinomycetota</taxon>
        <taxon>Actinomycetes</taxon>
        <taxon>Kineosporiales</taxon>
        <taxon>Kineosporiaceae</taxon>
        <taxon>Kineococcus</taxon>
    </lineage>
</organism>
<dbReference type="InterPro" id="IPR036390">
    <property type="entry name" value="WH_DNA-bd_sf"/>
</dbReference>
<keyword evidence="5" id="KW-0804">Transcription</keyword>
<proteinExistence type="inferred from homology"/>
<evidence type="ECO:0000256" key="6">
    <source>
        <dbReference type="SAM" id="MobiDB-lite"/>
    </source>
</evidence>
<comment type="caution">
    <text evidence="8">The sequence shown here is derived from an EMBL/GenBank/DDBJ whole genome shotgun (WGS) entry which is preliminary data.</text>
</comment>
<keyword evidence="3" id="KW-0805">Transcription regulation</keyword>
<evidence type="ECO:0000313" key="8">
    <source>
        <dbReference type="EMBL" id="MFB9377898.1"/>
    </source>
</evidence>
<dbReference type="EMBL" id="JBHMDM010000007">
    <property type="protein sequence ID" value="MFB9377898.1"/>
    <property type="molecule type" value="Genomic_DNA"/>
</dbReference>
<dbReference type="Gene3D" id="3.40.640.10">
    <property type="entry name" value="Type I PLP-dependent aspartate aminotransferase-like (Major domain)"/>
    <property type="match status" value="1"/>
</dbReference>
<dbReference type="Pfam" id="PF00392">
    <property type="entry name" value="GntR"/>
    <property type="match status" value="1"/>
</dbReference>
<sequence>MRPVVQWDLPVRLDRDGGPPLQQQLVAAVRAAVLDGRLAAGVRLPATRATARQLGVARATVLAAYEQLGGEGYLRSRAGSGTFVEPALRLPVPGPTRDPAPAPPRGGDGPARPPVAVAAGAPAPRDLTPGRPDTSRLLDPTWRRVWREAVADVTRSGATEPPPLGRADLRAEVADHLGAARGLAVDAADVVVTAGTVDGLALALHVLGIPGGRGTGGRVVVEDPGYPRARRCLHRLGCTPVPVDVDEHGLRVEDLPAEGVAAVLVTPSHQYPLGAVLPLERRTALLRWARRTGAVVLEDDYDGEFRYGAAPLPALAGLDRERTIHLGTFSKTLSPQLRAGYLVLPPGLRAEAAQVRHDLGEPVSAEQQRALAAYLASGALRRHVARARRDHGHRRTHLRRRLAGHPRIGLLPSDAGLHAVLALPAGSDVPAVLAEVRRRGYLLADLDDYTVAGVGRHGPAVVLGYGDAGLGELDGVVRALEAALLATGCVVDN</sequence>
<feature type="domain" description="HTH gntR-type" evidence="7">
    <location>
        <begin position="19"/>
        <end position="87"/>
    </location>
</feature>
<evidence type="ECO:0000256" key="2">
    <source>
        <dbReference type="ARBA" id="ARBA00022898"/>
    </source>
</evidence>
<feature type="region of interest" description="Disordered" evidence="6">
    <location>
        <begin position="85"/>
        <end position="137"/>
    </location>
</feature>
<dbReference type="PANTHER" id="PTHR46577:SF1">
    <property type="entry name" value="HTH-TYPE TRANSCRIPTIONAL REGULATORY PROTEIN GABR"/>
    <property type="match status" value="1"/>
</dbReference>
<keyword evidence="8" id="KW-0032">Aminotransferase</keyword>
<evidence type="ECO:0000256" key="5">
    <source>
        <dbReference type="ARBA" id="ARBA00023163"/>
    </source>
</evidence>
<keyword evidence="2" id="KW-0663">Pyridoxal phosphate</keyword>
<dbReference type="CDD" id="cd07377">
    <property type="entry name" value="WHTH_GntR"/>
    <property type="match status" value="1"/>
</dbReference>
<reference evidence="8 9" key="1">
    <citation type="submission" date="2024-09" db="EMBL/GenBank/DDBJ databases">
        <authorList>
            <person name="Sun Q."/>
            <person name="Mori K."/>
        </authorList>
    </citation>
    <scope>NUCLEOTIDE SEQUENCE [LARGE SCALE GENOMIC DNA]</scope>
    <source>
        <strain evidence="8 9">TISTR 1856</strain>
    </source>
</reference>
<name>A0ABV5LUY1_9ACTN</name>
<dbReference type="CDD" id="cd00609">
    <property type="entry name" value="AAT_like"/>
    <property type="match status" value="1"/>
</dbReference>
<dbReference type="PANTHER" id="PTHR46577">
    <property type="entry name" value="HTH-TYPE TRANSCRIPTIONAL REGULATORY PROTEIN GABR"/>
    <property type="match status" value="1"/>
</dbReference>
<dbReference type="Gene3D" id="1.10.10.10">
    <property type="entry name" value="Winged helix-like DNA-binding domain superfamily/Winged helix DNA-binding domain"/>
    <property type="match status" value="1"/>
</dbReference>
<dbReference type="InterPro" id="IPR004839">
    <property type="entry name" value="Aminotransferase_I/II_large"/>
</dbReference>
<dbReference type="InterPro" id="IPR036388">
    <property type="entry name" value="WH-like_DNA-bd_sf"/>
</dbReference>
<dbReference type="Pfam" id="PF00155">
    <property type="entry name" value="Aminotran_1_2"/>
    <property type="match status" value="1"/>
</dbReference>
<dbReference type="Proteomes" id="UP001589748">
    <property type="component" value="Unassembled WGS sequence"/>
</dbReference>
<dbReference type="PROSITE" id="PS50949">
    <property type="entry name" value="HTH_GNTR"/>
    <property type="match status" value="1"/>
</dbReference>
<evidence type="ECO:0000256" key="3">
    <source>
        <dbReference type="ARBA" id="ARBA00023015"/>
    </source>
</evidence>
<comment type="similarity">
    <text evidence="1">In the C-terminal section; belongs to the class-I pyridoxal-phosphate-dependent aminotransferase family.</text>
</comment>
<accession>A0ABV5LUY1</accession>
<dbReference type="RefSeq" id="WP_380137712.1">
    <property type="nucleotide sequence ID" value="NZ_JBHLUI010000008.1"/>
</dbReference>